<accession>A0AAV1PJZ1</accession>
<name>A0AAV1PJZ1_SCOSC</name>
<dbReference type="GO" id="GO:0016301">
    <property type="term" value="F:kinase activity"/>
    <property type="evidence" value="ECO:0007669"/>
    <property type="project" value="UniProtKB-KW"/>
</dbReference>
<evidence type="ECO:0000313" key="2">
    <source>
        <dbReference type="Proteomes" id="UP001314229"/>
    </source>
</evidence>
<comment type="caution">
    <text evidence="1">The sequence shown here is derived from an EMBL/GenBank/DDBJ whole genome shotgun (WGS) entry which is preliminary data.</text>
</comment>
<protein>
    <submittedName>
        <fullName evidence="1">Microtubule-associated serine/threonine-protein kinase 3-like</fullName>
    </submittedName>
</protein>
<proteinExistence type="predicted"/>
<keyword evidence="2" id="KW-1185">Reference proteome</keyword>
<organism evidence="1 2">
    <name type="scientific">Scomber scombrus</name>
    <name type="common">Atlantic mackerel</name>
    <name type="synonym">Scomber vernalis</name>
    <dbReference type="NCBI Taxonomy" id="13677"/>
    <lineage>
        <taxon>Eukaryota</taxon>
        <taxon>Metazoa</taxon>
        <taxon>Chordata</taxon>
        <taxon>Craniata</taxon>
        <taxon>Vertebrata</taxon>
        <taxon>Euteleostomi</taxon>
        <taxon>Actinopterygii</taxon>
        <taxon>Neopterygii</taxon>
        <taxon>Teleostei</taxon>
        <taxon>Neoteleostei</taxon>
        <taxon>Acanthomorphata</taxon>
        <taxon>Pelagiaria</taxon>
        <taxon>Scombriformes</taxon>
        <taxon>Scombridae</taxon>
        <taxon>Scomber</taxon>
    </lineage>
</organism>
<gene>
    <name evidence="1" type="ORF">FSCOSCO3_A012253</name>
</gene>
<dbReference type="Proteomes" id="UP001314229">
    <property type="component" value="Unassembled WGS sequence"/>
</dbReference>
<reference evidence="1 2" key="1">
    <citation type="submission" date="2024-01" db="EMBL/GenBank/DDBJ databases">
        <authorList>
            <person name="Alioto T."/>
            <person name="Alioto T."/>
            <person name="Gomez Garrido J."/>
        </authorList>
    </citation>
    <scope>NUCLEOTIDE SEQUENCE [LARGE SCALE GENOMIC DNA]</scope>
</reference>
<dbReference type="AlphaFoldDB" id="A0AAV1PJZ1"/>
<sequence length="227" mass="26426">MLTLDLKQRTVHFKRRKATSYSISKTISVRVPDVNMKVYVPHFSVTDNDLTYTTKEQERCNRSRKCHLLFAEKHLAERRKEPTQTSGVRNYAVMKSHLWSCSVAHRVSEVYGSPEQLSTPTAFNQIIVTGLVEEEDDKFGKDKCSVQHNETLKHLLHDGAPYIMILCSSYIPVKYDMPQLCDNIGTLHNPISLYLHKEYTLQLRADKETHVRCDCFRVRWRGGIERR</sequence>
<dbReference type="EMBL" id="CAWUFR010000168">
    <property type="protein sequence ID" value="CAK6970924.1"/>
    <property type="molecule type" value="Genomic_DNA"/>
</dbReference>
<keyword evidence="1" id="KW-0418">Kinase</keyword>
<keyword evidence="1" id="KW-0808">Transferase</keyword>
<evidence type="ECO:0000313" key="1">
    <source>
        <dbReference type="EMBL" id="CAK6970924.1"/>
    </source>
</evidence>